<dbReference type="EMBL" id="PUFI01000007">
    <property type="protein sequence ID" value="TDG69052.1"/>
    <property type="molecule type" value="Genomic_DNA"/>
</dbReference>
<dbReference type="InterPro" id="IPR003817">
    <property type="entry name" value="PS_Dcarbxylase"/>
</dbReference>
<dbReference type="PANTHER" id="PTHR10067:SF6">
    <property type="entry name" value="PHOSPHATIDYLSERINE DECARBOXYLASE PROENZYME, MITOCHONDRIAL"/>
    <property type="match status" value="1"/>
</dbReference>
<dbReference type="EC" id="4.1.1.65" evidence="3"/>
<dbReference type="InterPro" id="IPR033177">
    <property type="entry name" value="PSD-B"/>
</dbReference>
<comment type="pathway">
    <text evidence="12">Phospholipid metabolism; phosphatidylethanolamine biosynthesis.</text>
</comment>
<keyword evidence="11" id="KW-0670">Pyruvate</keyword>
<evidence type="ECO:0000256" key="9">
    <source>
        <dbReference type="ARBA" id="ARBA00023239"/>
    </source>
</evidence>
<comment type="pathway">
    <text evidence="2">Lipid metabolism.</text>
</comment>
<dbReference type="STRING" id="907931.GCA_000165675_01139"/>
<keyword evidence="4" id="KW-0444">Lipid biosynthesis</keyword>
<evidence type="ECO:0000256" key="10">
    <source>
        <dbReference type="ARBA" id="ARBA00023264"/>
    </source>
</evidence>
<dbReference type="Pfam" id="PF02666">
    <property type="entry name" value="PS_Dcarbxylase"/>
    <property type="match status" value="1"/>
</dbReference>
<keyword evidence="14" id="KW-1185">Reference proteome</keyword>
<keyword evidence="5" id="KW-0210">Decarboxylase</keyword>
<keyword evidence="8" id="KW-0594">Phospholipid biosynthesis</keyword>
<dbReference type="GO" id="GO:0004609">
    <property type="term" value="F:phosphatidylserine decarboxylase activity"/>
    <property type="evidence" value="ECO:0007669"/>
    <property type="project" value="UniProtKB-EC"/>
</dbReference>
<evidence type="ECO:0000256" key="4">
    <source>
        <dbReference type="ARBA" id="ARBA00022516"/>
    </source>
</evidence>
<protein>
    <recommendedName>
        <fullName evidence="3">phosphatidylserine decarboxylase</fullName>
        <ecNumber evidence="3">4.1.1.65</ecNumber>
    </recommendedName>
</protein>
<accession>A0A4R5NAQ2</accession>
<evidence type="ECO:0000256" key="2">
    <source>
        <dbReference type="ARBA" id="ARBA00005189"/>
    </source>
</evidence>
<evidence type="ECO:0000256" key="8">
    <source>
        <dbReference type="ARBA" id="ARBA00023209"/>
    </source>
</evidence>
<keyword evidence="7" id="KW-0865">Zymogen</keyword>
<comment type="caution">
    <text evidence="13">The sequence shown here is derived from an EMBL/GenBank/DDBJ whole genome shotgun (WGS) entry which is preliminary data.</text>
</comment>
<evidence type="ECO:0000256" key="1">
    <source>
        <dbReference type="ARBA" id="ARBA00001928"/>
    </source>
</evidence>
<dbReference type="Proteomes" id="UP000295681">
    <property type="component" value="Unassembled WGS sequence"/>
</dbReference>
<proteinExistence type="predicted"/>
<dbReference type="NCBIfam" id="TIGR00163">
    <property type="entry name" value="PS_decarb"/>
    <property type="match status" value="1"/>
</dbReference>
<evidence type="ECO:0000256" key="6">
    <source>
        <dbReference type="ARBA" id="ARBA00023098"/>
    </source>
</evidence>
<keyword evidence="6" id="KW-0443">Lipid metabolism</keyword>
<name>A0A4R5NAQ2_9LACO</name>
<comment type="cofactor">
    <cofactor evidence="1">
        <name>pyruvate</name>
        <dbReference type="ChEBI" id="CHEBI:15361"/>
    </cofactor>
</comment>
<keyword evidence="10" id="KW-1208">Phospholipid metabolism</keyword>
<keyword evidence="9" id="KW-0456">Lyase</keyword>
<evidence type="ECO:0000256" key="3">
    <source>
        <dbReference type="ARBA" id="ARBA00012243"/>
    </source>
</evidence>
<evidence type="ECO:0000256" key="5">
    <source>
        <dbReference type="ARBA" id="ARBA00022793"/>
    </source>
</evidence>
<dbReference type="UniPathway" id="UPA00558"/>
<dbReference type="PANTHER" id="PTHR10067">
    <property type="entry name" value="PHOSPHATIDYLSERINE DECARBOXYLASE"/>
    <property type="match status" value="1"/>
</dbReference>
<organism evidence="13 14">
    <name type="scientific">Leuconostoc fallax</name>
    <dbReference type="NCBI Taxonomy" id="1251"/>
    <lineage>
        <taxon>Bacteria</taxon>
        <taxon>Bacillati</taxon>
        <taxon>Bacillota</taxon>
        <taxon>Bacilli</taxon>
        <taxon>Lactobacillales</taxon>
        <taxon>Lactobacillaceae</taxon>
        <taxon>Leuconostoc</taxon>
    </lineage>
</organism>
<evidence type="ECO:0000313" key="13">
    <source>
        <dbReference type="EMBL" id="TDG69052.1"/>
    </source>
</evidence>
<evidence type="ECO:0000256" key="12">
    <source>
        <dbReference type="ARBA" id="ARBA00024326"/>
    </source>
</evidence>
<dbReference type="AlphaFoldDB" id="A0A4R5NAQ2"/>
<reference evidence="13 14" key="1">
    <citation type="journal article" date="2019" name="Appl. Microbiol. Biotechnol.">
        <title>Uncovering carbohydrate metabolism through a genotype-phenotype association study of 56 lactic acid bacteria genomes.</title>
        <authorList>
            <person name="Buron-Moles G."/>
            <person name="Chailyan A."/>
            <person name="Dolejs I."/>
            <person name="Forster J."/>
            <person name="Miks M.H."/>
        </authorList>
    </citation>
    <scope>NUCLEOTIDE SEQUENCE [LARGE SCALE GENOMIC DNA]</scope>
    <source>
        <strain evidence="13 14">ATCC 700006</strain>
    </source>
</reference>
<evidence type="ECO:0000313" key="14">
    <source>
        <dbReference type="Proteomes" id="UP000295681"/>
    </source>
</evidence>
<gene>
    <name evidence="13" type="ORF">C5L23_001183</name>
</gene>
<evidence type="ECO:0000256" key="7">
    <source>
        <dbReference type="ARBA" id="ARBA00023145"/>
    </source>
</evidence>
<dbReference type="GO" id="GO:0006646">
    <property type="term" value="P:phosphatidylethanolamine biosynthetic process"/>
    <property type="evidence" value="ECO:0007669"/>
    <property type="project" value="UniProtKB-UniPathway"/>
</dbReference>
<evidence type="ECO:0000256" key="11">
    <source>
        <dbReference type="ARBA" id="ARBA00023317"/>
    </source>
</evidence>
<sequence length="261" mass="29864">MNKFAYDFVCTLSNNMMTSTFINRVSRRRLSRFFIAPYRALFKIKDDGKQYASLHDFFTRCLPFSQQQELSNLDMTTDDIISPVQGKIAFVGETKGQTQFLIKNQTYTLSELLGQEVDITNNYACVLFYLSPANYHRFHAPVTASFQYQKALGKYSYPVNDMGLKYTEKLYAKNYRHVYCMNEQSYFIAIGAMNINSITTHLTQVPTKQCIGEEIGFFSFGSSVLLLLDQSEYKLSSTLTEGMLINVGDIIGGRAHWQSVK</sequence>